<dbReference type="GO" id="GO:0016607">
    <property type="term" value="C:nuclear speck"/>
    <property type="evidence" value="ECO:0007669"/>
    <property type="project" value="UniProtKB-SubCell"/>
</dbReference>
<evidence type="ECO:0000256" key="2">
    <source>
        <dbReference type="ARBA" id="ARBA00022481"/>
    </source>
</evidence>
<comment type="subunit">
    <text evidence="10">Interacts with PPP1CA and NCOA5. Forms a complex with ILF2, ILF3, KHDRBS1, RBMX, NCOA5 and PPP1CA.</text>
</comment>
<dbReference type="InterPro" id="IPR058903">
    <property type="entry name" value="Spectrin_YLPM1-like"/>
</dbReference>
<keyword evidence="4" id="KW-1017">Isopeptide bond</keyword>
<dbReference type="Proteomes" id="UP001562425">
    <property type="component" value="Unassembled WGS sequence"/>
</dbReference>
<protein>
    <recommendedName>
        <fullName evidence="11">YLP motif-containing protein 1</fullName>
    </recommendedName>
    <alternativeName>
        <fullName evidence="12">Nuclear protein ZAP3</fullName>
    </alternativeName>
</protein>
<feature type="compositionally biased region" description="Low complexity" evidence="13">
    <location>
        <begin position="790"/>
        <end position="801"/>
    </location>
</feature>
<feature type="compositionally biased region" description="Polar residues" evidence="13">
    <location>
        <begin position="683"/>
        <end position="695"/>
    </location>
</feature>
<evidence type="ECO:0000256" key="1">
    <source>
        <dbReference type="ARBA" id="ARBA00004324"/>
    </source>
</evidence>
<organism evidence="15 16">
    <name type="scientific">Culex pipiens pipiens</name>
    <name type="common">Northern house mosquito</name>
    <dbReference type="NCBI Taxonomy" id="38569"/>
    <lineage>
        <taxon>Eukaryota</taxon>
        <taxon>Metazoa</taxon>
        <taxon>Ecdysozoa</taxon>
        <taxon>Arthropoda</taxon>
        <taxon>Hexapoda</taxon>
        <taxon>Insecta</taxon>
        <taxon>Pterygota</taxon>
        <taxon>Neoptera</taxon>
        <taxon>Endopterygota</taxon>
        <taxon>Diptera</taxon>
        <taxon>Nematocera</taxon>
        <taxon>Culicoidea</taxon>
        <taxon>Culicidae</taxon>
        <taxon>Culicinae</taxon>
        <taxon>Culicini</taxon>
        <taxon>Culex</taxon>
        <taxon>Culex</taxon>
    </lineage>
</organism>
<keyword evidence="8" id="KW-0539">Nucleus</keyword>
<keyword evidence="7" id="KW-0804">Transcription</keyword>
<evidence type="ECO:0000256" key="4">
    <source>
        <dbReference type="ARBA" id="ARBA00022499"/>
    </source>
</evidence>
<evidence type="ECO:0000256" key="8">
    <source>
        <dbReference type="ARBA" id="ARBA00023242"/>
    </source>
</evidence>
<feature type="compositionally biased region" description="Polar residues" evidence="13">
    <location>
        <begin position="462"/>
        <end position="479"/>
    </location>
</feature>
<keyword evidence="6" id="KW-0805">Transcription regulation</keyword>
<keyword evidence="16" id="KW-1185">Reference proteome</keyword>
<feature type="compositionally biased region" description="Low complexity" evidence="13">
    <location>
        <begin position="512"/>
        <end position="526"/>
    </location>
</feature>
<dbReference type="PANTHER" id="PTHR13413:SF0">
    <property type="entry name" value="YLP MOTIF-CONTAINING PROTEIN 1"/>
    <property type="match status" value="1"/>
</dbReference>
<dbReference type="Gene3D" id="3.40.50.300">
    <property type="entry name" value="P-loop containing nucleotide triphosphate hydrolases"/>
    <property type="match status" value="1"/>
</dbReference>
<feature type="region of interest" description="Disordered" evidence="13">
    <location>
        <begin position="430"/>
        <end position="564"/>
    </location>
</feature>
<feature type="compositionally biased region" description="Pro residues" evidence="13">
    <location>
        <begin position="430"/>
        <end position="444"/>
    </location>
</feature>
<accession>A0ABD1CGG6</accession>
<dbReference type="InterPro" id="IPR026314">
    <property type="entry name" value="YLP_motif_con_p1"/>
</dbReference>
<feature type="region of interest" description="Disordered" evidence="13">
    <location>
        <begin position="91"/>
        <end position="145"/>
    </location>
</feature>
<evidence type="ECO:0000256" key="3">
    <source>
        <dbReference type="ARBA" id="ARBA00022491"/>
    </source>
</evidence>
<dbReference type="EMBL" id="JBEHCU010012459">
    <property type="protein sequence ID" value="KAL1375479.1"/>
    <property type="molecule type" value="Genomic_DNA"/>
</dbReference>
<feature type="compositionally biased region" description="Low complexity" evidence="13">
    <location>
        <begin position="383"/>
        <end position="392"/>
    </location>
</feature>
<evidence type="ECO:0000313" key="15">
    <source>
        <dbReference type="EMBL" id="KAL1375479.1"/>
    </source>
</evidence>
<keyword evidence="3" id="KW-0678">Repressor</keyword>
<dbReference type="SUPFAM" id="SSF52540">
    <property type="entry name" value="P-loop containing nucleoside triphosphate hydrolases"/>
    <property type="match status" value="1"/>
</dbReference>
<evidence type="ECO:0000256" key="12">
    <source>
        <dbReference type="ARBA" id="ARBA00083294"/>
    </source>
</evidence>
<evidence type="ECO:0000256" key="11">
    <source>
        <dbReference type="ARBA" id="ARBA00068971"/>
    </source>
</evidence>
<comment type="subcellular location">
    <subcellularLocation>
        <location evidence="1">Nucleus speckle</location>
    </subcellularLocation>
</comment>
<feature type="region of interest" description="Disordered" evidence="13">
    <location>
        <begin position="368"/>
        <end position="406"/>
    </location>
</feature>
<feature type="compositionally biased region" description="Pro residues" evidence="13">
    <location>
        <begin position="91"/>
        <end position="113"/>
    </location>
</feature>
<comment type="function">
    <text evidence="9">Plays a role in the reduction of telomerase activity during differentiation of embryonic stem cells by binding to the core promoter of TERT and controlling its down-regulation.</text>
</comment>
<evidence type="ECO:0000313" key="16">
    <source>
        <dbReference type="Proteomes" id="UP001562425"/>
    </source>
</evidence>
<feature type="domain" description="YLPM1-like spectrin repeat" evidence="14">
    <location>
        <begin position="139"/>
        <end position="199"/>
    </location>
</feature>
<dbReference type="PANTHER" id="PTHR13413">
    <property type="entry name" value="YLP MOTIF CONTAINING PROTEIN NUCLEAR PROTEIN ZAP"/>
    <property type="match status" value="1"/>
</dbReference>
<proteinExistence type="predicted"/>
<keyword evidence="5" id="KW-0832">Ubl conjugation</keyword>
<evidence type="ECO:0000256" key="10">
    <source>
        <dbReference type="ARBA" id="ARBA00065932"/>
    </source>
</evidence>
<evidence type="ECO:0000256" key="5">
    <source>
        <dbReference type="ARBA" id="ARBA00022843"/>
    </source>
</evidence>
<name>A0ABD1CGG6_CULPP</name>
<dbReference type="Pfam" id="PF26583">
    <property type="entry name" value="Spectrin_YLPM1"/>
    <property type="match status" value="1"/>
</dbReference>
<gene>
    <name evidence="15" type="ORF">pipiens_004658</name>
</gene>
<evidence type="ECO:0000256" key="6">
    <source>
        <dbReference type="ARBA" id="ARBA00023015"/>
    </source>
</evidence>
<comment type="caution">
    <text evidence="15">The sequence shown here is derived from an EMBL/GenBank/DDBJ whole genome shotgun (WGS) entry which is preliminary data.</text>
</comment>
<evidence type="ECO:0000256" key="9">
    <source>
        <dbReference type="ARBA" id="ARBA00058677"/>
    </source>
</evidence>
<reference evidence="15 16" key="1">
    <citation type="submission" date="2024-05" db="EMBL/GenBank/DDBJ databases">
        <title>Culex pipiens pipiens assembly and annotation.</title>
        <authorList>
            <person name="Alout H."/>
            <person name="Durand T."/>
        </authorList>
    </citation>
    <scope>NUCLEOTIDE SEQUENCE [LARGE SCALE GENOMIC DNA]</scope>
    <source>
        <strain evidence="15">HA-2024</strain>
        <tissue evidence="15">Whole body</tissue>
    </source>
</reference>
<sequence>MSWPGNSWPAQPAAYGGYSTAVPPPNVGPMASAMQPGPGAYAPDQYAQWQQWQQYQQQYAQWHAQYGEQYARQMGTPMAAVPTPTAIPIPTVGPAPYAAPPPTTLAAPPPPAEPHPDTLAARRSGQAPPPPPPQEDEQSQKTTEELAFDEQFRKWEEEFENWKSKNANHPDKSAYREYEKKFIECRKKLLERRVQLRNKRLAELASKASAPPPLPPAAESVGQGMGLFANALGGGGGGGIPGLDLLNENRRDDGNRLVASGEVAEIIELDDDNDIDIKPDISKVNANAAAANPVTALASLLKDPKVSALLNIITNNAQGTLPNLPAGQSDILQKLHSAAGAVVNANGGLPAAVAPAPQPQVPFMDERSRTSLHSGGDLDDRSQYASYQQQQAPPLPQTLNFAGIPGVSAPPPNMANNGYNSYGGFPGTALPPPSYSTGPPPAGPVPLMGIDISRPPPMSGSPAPSNASSTHSQNRQSRWGQDKPPNRNQKQQQKQKQPFNGGDFPKGPPPQQQQKQQQQQQQQQQPRSSRWGMKEKPQKPGPPPKPQQFNGAKPAPLAKELLDERNLPNYYSGHLDELQVDPELGTPCAVPKPEWMTEEEYDEIFDRYEHVEAFEERKYKMELAIRLLEQQKKKEQQNNGKDVGQRLPPAKRPNPFASDDDFFRPKQVIDYSNGAPQIIDYGHSSTPSNSQGNNGRSERPGPPGQPNRFDYNHSQQQGFENRPFNVDRPPHYTETSTSKLAQMHANPNPDESNPSYPCKFILMNDNRPNRPSTKRGKRASSIRKQKLREQQQQQGQQGPIQPEKEQQQLNAPPPFMDALPVLKAPPPFMDDLPPPVAAAPAPLVHPAAFQDEPLSDYELEMKRGEPVEDTSLVVPCTIVPIEDLLMKPARFQRPSKICFVMRGLPGSGKSYLARAIKDCEVKQGGQAPRVLSLDDYFLVETEEREPDPKTGRPVLVTKSEYKFDGDMEDIYMQNLVKAFKRTITEDVFHFIIVDCPNEHLKYYNEFYAIARSSGFKVFTVTLQTEIDLCIEQNVHNRTADEIRSYANNWTLGPDDHPLINASVLFDEEGHGVAGAGAGAVVVSADMDLCSDEDEGFQKDVEAAKDGNGGEEPVAAGDGAAVVEQVDDADEDSNLEGQELGGMFTSKWDTDATEQNLARLDGISKPPRRPPTIEDFLQSDDQLLDERYAQSDGPPNAGGKKRVRWADIEEAKAQRRMRDVGFVVGVTDWNRMMDPTAGGSALTKTKYIERIGRNSFRRN</sequence>
<evidence type="ECO:0000256" key="13">
    <source>
        <dbReference type="SAM" id="MobiDB-lite"/>
    </source>
</evidence>
<feature type="compositionally biased region" description="Basic residues" evidence="13">
    <location>
        <begin position="772"/>
        <end position="786"/>
    </location>
</feature>
<evidence type="ECO:0000259" key="14">
    <source>
        <dbReference type="Pfam" id="PF26583"/>
    </source>
</evidence>
<feature type="region of interest" description="Disordered" evidence="13">
    <location>
        <begin position="631"/>
        <end position="814"/>
    </location>
</feature>
<dbReference type="FunFam" id="3.40.50.300:FF:000399">
    <property type="entry name" value="YLP motif containing 1"/>
    <property type="match status" value="1"/>
</dbReference>
<dbReference type="InterPro" id="IPR027417">
    <property type="entry name" value="P-loop_NTPase"/>
</dbReference>
<keyword evidence="2" id="KW-0488">Methylation</keyword>
<dbReference type="AlphaFoldDB" id="A0ABD1CGG6"/>
<evidence type="ECO:0000256" key="7">
    <source>
        <dbReference type="ARBA" id="ARBA00023163"/>
    </source>
</evidence>